<dbReference type="InterPro" id="IPR002509">
    <property type="entry name" value="NODB_dom"/>
</dbReference>
<dbReference type="GO" id="GO:0016020">
    <property type="term" value="C:membrane"/>
    <property type="evidence" value="ECO:0007669"/>
    <property type="project" value="TreeGrafter"/>
</dbReference>
<dbReference type="Pfam" id="PF01522">
    <property type="entry name" value="Polysacc_deac_1"/>
    <property type="match status" value="1"/>
</dbReference>
<evidence type="ECO:0000313" key="9">
    <source>
        <dbReference type="EMBL" id="SOB87423.1"/>
    </source>
</evidence>
<evidence type="ECO:0000256" key="4">
    <source>
        <dbReference type="ARBA" id="ARBA00022723"/>
    </source>
</evidence>
<dbReference type="GO" id="GO:0005975">
    <property type="term" value="P:carbohydrate metabolic process"/>
    <property type="evidence" value="ECO:0007669"/>
    <property type="project" value="InterPro"/>
</dbReference>
<protein>
    <recommendedName>
        <fullName evidence="3">Chitooligosaccharide deacetylase</fullName>
    </recommendedName>
    <alternativeName>
        <fullName evidence="6">Nodulation protein B</fullName>
    </alternativeName>
</protein>
<dbReference type="Gene3D" id="3.20.20.370">
    <property type="entry name" value="Glycoside hydrolase/deacetylase"/>
    <property type="match status" value="1"/>
</dbReference>
<reference evidence="9 10" key="1">
    <citation type="submission" date="2017-07" db="EMBL/GenBank/DDBJ databases">
        <authorList>
            <person name="Sun Z.S."/>
            <person name="Albrecht U."/>
            <person name="Echele G."/>
            <person name="Lee C.C."/>
        </authorList>
    </citation>
    <scope>NUCLEOTIDE SEQUENCE [LARGE SCALE GENOMIC DNA]</scope>
    <source>
        <strain evidence="9 10">CGMCC 1.12672</strain>
    </source>
</reference>
<accession>A0A285QZV1</accession>
<feature type="domain" description="NodB homology" evidence="8">
    <location>
        <begin position="19"/>
        <end position="243"/>
    </location>
</feature>
<keyword evidence="4" id="KW-0479">Metal-binding</keyword>
<dbReference type="Proteomes" id="UP000219494">
    <property type="component" value="Unassembled WGS sequence"/>
</dbReference>
<keyword evidence="5" id="KW-0378">Hydrolase</keyword>
<feature type="chain" id="PRO_5013012913" description="Chitooligosaccharide deacetylase" evidence="7">
    <location>
        <begin position="18"/>
        <end position="313"/>
    </location>
</feature>
<keyword evidence="10" id="KW-1185">Reference proteome</keyword>
<dbReference type="AlphaFoldDB" id="A0A285QZV1"/>
<dbReference type="PROSITE" id="PS51677">
    <property type="entry name" value="NODB"/>
    <property type="match status" value="1"/>
</dbReference>
<evidence type="ECO:0000313" key="10">
    <source>
        <dbReference type="Proteomes" id="UP000219494"/>
    </source>
</evidence>
<comment type="similarity">
    <text evidence="2">Belongs to the polysaccharide deacetylase family.</text>
</comment>
<evidence type="ECO:0000256" key="1">
    <source>
        <dbReference type="ARBA" id="ARBA00003236"/>
    </source>
</evidence>
<evidence type="ECO:0000256" key="5">
    <source>
        <dbReference type="ARBA" id="ARBA00022801"/>
    </source>
</evidence>
<dbReference type="RefSeq" id="WP_097064425.1">
    <property type="nucleotide sequence ID" value="NZ_OBMI01000003.1"/>
</dbReference>
<evidence type="ECO:0000256" key="7">
    <source>
        <dbReference type="SAM" id="SignalP"/>
    </source>
</evidence>
<dbReference type="SUPFAM" id="SSF88713">
    <property type="entry name" value="Glycoside hydrolase/deacetylase"/>
    <property type="match status" value="1"/>
</dbReference>
<keyword evidence="7" id="KW-0732">Signal</keyword>
<evidence type="ECO:0000256" key="2">
    <source>
        <dbReference type="ARBA" id="ARBA00010973"/>
    </source>
</evidence>
<organism evidence="9 10">
    <name type="scientific">Sphingomonas guangdongensis</name>
    <dbReference type="NCBI Taxonomy" id="1141890"/>
    <lineage>
        <taxon>Bacteria</taxon>
        <taxon>Pseudomonadati</taxon>
        <taxon>Pseudomonadota</taxon>
        <taxon>Alphaproteobacteria</taxon>
        <taxon>Sphingomonadales</taxon>
        <taxon>Sphingomonadaceae</taxon>
        <taxon>Sphingomonas</taxon>
    </lineage>
</organism>
<evidence type="ECO:0000256" key="6">
    <source>
        <dbReference type="ARBA" id="ARBA00032976"/>
    </source>
</evidence>
<sequence>MRWLLALLALLSVPAAAQKRIALTFDDVPRGRGAFLSPDERTRLLIAGLRRAGVRQAAFFVNSGKMTDPAADQRRINSYAAAGHVLANHSATHPALSDVTPQAYLADIDRAELWLRTQKGHRAWFRYPYLNEGRKDKAKRDAVRAGLAARGLRNGYVTADGYDWHLEALAVKAVADGKSIDRAALRNLYVETQVGAAEFADALARKATGGSPAHVLLLHETDLAALYIGDLVAALKSKGWQIVTADAAYADPIAEEATRYDTPSAQGTLTEMLAWAKGLPAPRWYERNDEALLTRLFDDRVLHAPTPTTSAKP</sequence>
<dbReference type="InterPro" id="IPR050248">
    <property type="entry name" value="Polysacc_deacetylase_ArnD"/>
</dbReference>
<evidence type="ECO:0000256" key="3">
    <source>
        <dbReference type="ARBA" id="ARBA00020071"/>
    </source>
</evidence>
<dbReference type="GO" id="GO:0016810">
    <property type="term" value="F:hydrolase activity, acting on carbon-nitrogen (but not peptide) bonds"/>
    <property type="evidence" value="ECO:0007669"/>
    <property type="project" value="InterPro"/>
</dbReference>
<gene>
    <name evidence="9" type="ORF">SAMN06297144_2555</name>
</gene>
<name>A0A285QZV1_9SPHN</name>
<comment type="function">
    <text evidence="1">Is involved in generating a small heat-stable compound (Nod), an acylated oligomer of N-acetylglucosamine, that stimulates mitosis in various plant protoplasts.</text>
</comment>
<dbReference type="PANTHER" id="PTHR10587:SF133">
    <property type="entry name" value="CHITIN DEACETYLASE 1-RELATED"/>
    <property type="match status" value="1"/>
</dbReference>
<dbReference type="PANTHER" id="PTHR10587">
    <property type="entry name" value="GLYCOSYL TRANSFERASE-RELATED"/>
    <property type="match status" value="1"/>
</dbReference>
<dbReference type="OrthoDB" id="115239at2"/>
<proteinExistence type="inferred from homology"/>
<feature type="signal peptide" evidence="7">
    <location>
        <begin position="1"/>
        <end position="17"/>
    </location>
</feature>
<evidence type="ECO:0000259" key="8">
    <source>
        <dbReference type="PROSITE" id="PS51677"/>
    </source>
</evidence>
<dbReference type="GO" id="GO:0046872">
    <property type="term" value="F:metal ion binding"/>
    <property type="evidence" value="ECO:0007669"/>
    <property type="project" value="UniProtKB-KW"/>
</dbReference>
<dbReference type="InterPro" id="IPR011330">
    <property type="entry name" value="Glyco_hydro/deAcase_b/a-brl"/>
</dbReference>
<dbReference type="EMBL" id="OBMI01000003">
    <property type="protein sequence ID" value="SOB87423.1"/>
    <property type="molecule type" value="Genomic_DNA"/>
</dbReference>